<name>A0A9D9HK30_9BACT</name>
<evidence type="ECO:0000259" key="4">
    <source>
        <dbReference type="Pfam" id="PF16378"/>
    </source>
</evidence>
<evidence type="ECO:0000313" key="6">
    <source>
        <dbReference type="Proteomes" id="UP000823617"/>
    </source>
</evidence>
<dbReference type="InterPro" id="IPR012334">
    <property type="entry name" value="Pectin_lyas_fold"/>
</dbReference>
<dbReference type="InterPro" id="IPR032149">
    <property type="entry name" value="DUF4988"/>
</dbReference>
<evidence type="ECO:0000313" key="5">
    <source>
        <dbReference type="EMBL" id="MBO8455278.1"/>
    </source>
</evidence>
<dbReference type="AlphaFoldDB" id="A0A9D9HK30"/>
<keyword evidence="2" id="KW-0732">Signal</keyword>
<dbReference type="Proteomes" id="UP000823617">
    <property type="component" value="Unassembled WGS sequence"/>
</dbReference>
<keyword evidence="1" id="KW-0175">Coiled coil</keyword>
<organism evidence="5 6">
    <name type="scientific">Candidatus Cryptobacteroides intestinigallinarum</name>
    <dbReference type="NCBI Taxonomy" id="2840767"/>
    <lineage>
        <taxon>Bacteria</taxon>
        <taxon>Pseudomonadati</taxon>
        <taxon>Bacteroidota</taxon>
        <taxon>Bacteroidia</taxon>
        <taxon>Bacteroidales</taxon>
        <taxon>Candidatus Cryptobacteroides</taxon>
    </lineage>
</organism>
<accession>A0A9D9HK30</accession>
<reference evidence="5" key="2">
    <citation type="journal article" date="2021" name="PeerJ">
        <title>Extensive microbial diversity within the chicken gut microbiome revealed by metagenomics and culture.</title>
        <authorList>
            <person name="Gilroy R."/>
            <person name="Ravi A."/>
            <person name="Getino M."/>
            <person name="Pursley I."/>
            <person name="Horton D.L."/>
            <person name="Alikhan N.F."/>
            <person name="Baker D."/>
            <person name="Gharbi K."/>
            <person name="Hall N."/>
            <person name="Watson M."/>
            <person name="Adriaenssens E.M."/>
            <person name="Foster-Nyarko E."/>
            <person name="Jarju S."/>
            <person name="Secka A."/>
            <person name="Antonio M."/>
            <person name="Oren A."/>
            <person name="Chaudhuri R.R."/>
            <person name="La Ragione R."/>
            <person name="Hildebrand F."/>
            <person name="Pallen M.J."/>
        </authorList>
    </citation>
    <scope>NUCLEOTIDE SEQUENCE</scope>
    <source>
        <strain evidence="5">B1-3475</strain>
    </source>
</reference>
<sequence>MKKQFRTIMSASVAMIMTAVSCVDTSQLENDLSDLENRVDAIEEQVAQANSNAVALQKIFDGAIKILDAAEREDGTGYDITFSDGTVISVYAESDGEGVTPVIGIDSEGNWTVKIGDGDPEVIEGSANAFGDDAPAPQLRVNADGYWEISTDGGKTFALLEGADGKPIKATVSDKTDSFFKEISYDSSRGELHIVLADGRELDIPVLDILSMELEGYQEGEETICLNETLRYPAVFSEDVAEAFCTCPDGWRVQILETAGGTGQEVAVTGPASGQEGEYQVKIYLQSEQEYLKVYTFSFHLNPVSLDQSDCTEWNEFLSDSPDNILLDFSYAGYMHGETAPAEIAMDFSSGTANVNGETFRIYDVTDYGAIPDDGKSDREAFLALLESIAGEPVLNAAGDQLTFPHKNSYKVVIYFPEGDFILHTEEDNLASSSAPEGYTTPSIIIRGSDIVLKGAGRDKTTITMQSPGMPSTSARYSSPDMIQLKHNTGIQYSNILATVTGDSPKGSFEVTVSGAGSLKEGDWVCLYLAPNNDPEVVAQELSPYQPDGSWEIVRNGVTVEDIHQIESVSGNTVRFREPLMHEVTDSWNWSIVGYQHYENVGVEDITFVGNAKDRFDHHAGWEDDGAYKLISMTRLVNSWMRRVGFHSVSEASSLISCANSSVYDVIIDGSRGHAAIRSQASSRIFIGAVEDKAEGYSMDELGHDVTGSSITTTGQYHATGVSKESIGAVLWRNTWGNDACFEAHATQPRATLIDCCSGGWMRWRQGGDAAQMPNHLADLTVWNFNNTTPYSGEWIWWDNGSAWWKFLPPAIIGFHGEPVSFNQEQSLRISSNGSQVSPESLYEAQLRRRLGYVPAWLNALK</sequence>
<comment type="caution">
    <text evidence="5">The sequence shown here is derived from an EMBL/GenBank/DDBJ whole genome shotgun (WGS) entry which is preliminary data.</text>
</comment>
<dbReference type="EMBL" id="JADIMK010000023">
    <property type="protein sequence ID" value="MBO8455278.1"/>
    <property type="molecule type" value="Genomic_DNA"/>
</dbReference>
<dbReference type="Gene3D" id="2.160.20.10">
    <property type="entry name" value="Single-stranded right-handed beta-helix, Pectin lyase-like"/>
    <property type="match status" value="1"/>
</dbReference>
<evidence type="ECO:0000259" key="3">
    <source>
        <dbReference type="Pfam" id="PF16315"/>
    </source>
</evidence>
<dbReference type="InterPro" id="IPR032532">
    <property type="entry name" value="DUF4955"/>
</dbReference>
<feature type="chain" id="PRO_5039490858" evidence="2">
    <location>
        <begin position="23"/>
        <end position="862"/>
    </location>
</feature>
<proteinExistence type="predicted"/>
<feature type="signal peptide" evidence="2">
    <location>
        <begin position="1"/>
        <end position="22"/>
    </location>
</feature>
<feature type="coiled-coil region" evidence="1">
    <location>
        <begin position="25"/>
        <end position="59"/>
    </location>
</feature>
<dbReference type="SUPFAM" id="SSF51126">
    <property type="entry name" value="Pectin lyase-like"/>
    <property type="match status" value="1"/>
</dbReference>
<feature type="domain" description="DUF4955" evidence="3">
    <location>
        <begin position="715"/>
        <end position="861"/>
    </location>
</feature>
<dbReference type="PROSITE" id="PS51257">
    <property type="entry name" value="PROKAR_LIPOPROTEIN"/>
    <property type="match status" value="1"/>
</dbReference>
<feature type="domain" description="DUF4988" evidence="4">
    <location>
        <begin position="29"/>
        <end position="205"/>
    </location>
</feature>
<gene>
    <name evidence="5" type="ORF">IAC08_02595</name>
</gene>
<protein>
    <submittedName>
        <fullName evidence="5">DUF4955 domain-containing protein</fullName>
    </submittedName>
</protein>
<dbReference type="InterPro" id="IPR011050">
    <property type="entry name" value="Pectin_lyase_fold/virulence"/>
</dbReference>
<dbReference type="Pfam" id="PF16315">
    <property type="entry name" value="DUF4955"/>
    <property type="match status" value="1"/>
</dbReference>
<reference evidence="5" key="1">
    <citation type="submission" date="2020-10" db="EMBL/GenBank/DDBJ databases">
        <authorList>
            <person name="Gilroy R."/>
        </authorList>
    </citation>
    <scope>NUCLEOTIDE SEQUENCE</scope>
    <source>
        <strain evidence="5">B1-3475</strain>
    </source>
</reference>
<evidence type="ECO:0000256" key="1">
    <source>
        <dbReference type="SAM" id="Coils"/>
    </source>
</evidence>
<evidence type="ECO:0000256" key="2">
    <source>
        <dbReference type="SAM" id="SignalP"/>
    </source>
</evidence>
<dbReference type="Pfam" id="PF16378">
    <property type="entry name" value="DUF4988"/>
    <property type="match status" value="1"/>
</dbReference>